<evidence type="ECO:0000313" key="1">
    <source>
        <dbReference type="EMBL" id="TFD76501.1"/>
    </source>
</evidence>
<reference evidence="1 2" key="1">
    <citation type="submission" date="2019-03" db="EMBL/GenBank/DDBJ databases">
        <title>Genomics of glacier-inhabiting Cryobacterium strains.</title>
        <authorList>
            <person name="Liu Q."/>
            <person name="Xin Y.-H."/>
        </authorList>
    </citation>
    <scope>NUCLEOTIDE SEQUENCE [LARGE SCALE GENOMIC DNA]</scope>
    <source>
        <strain evidence="1 2">CGMCC 1.4292</strain>
    </source>
</reference>
<protein>
    <recommendedName>
        <fullName evidence="3">Glycosyltransferase subfamily 4-like N-terminal domain-containing protein</fullName>
    </recommendedName>
</protein>
<evidence type="ECO:0008006" key="3">
    <source>
        <dbReference type="Google" id="ProtNLM"/>
    </source>
</evidence>
<sequence>MRVLYSFPHPLDRAGIAFTARQQVLGLAEHGVQVVLFCTSVGGLELPPSVKLHETLTLDKIRVPHRTLGVEQAYLVHDSAAHRPVTAGHPFKSGCGEF</sequence>
<comment type="caution">
    <text evidence="1">The sequence shown here is derived from an EMBL/GenBank/DDBJ whole genome shotgun (WGS) entry which is preliminary data.</text>
</comment>
<dbReference type="EMBL" id="SOHQ01000037">
    <property type="protein sequence ID" value="TFD76501.1"/>
    <property type="molecule type" value="Genomic_DNA"/>
</dbReference>
<dbReference type="OrthoDB" id="3371840at2"/>
<name>A0A4Y8KN00_9MICO</name>
<proteinExistence type="predicted"/>
<gene>
    <name evidence="1" type="ORF">E3T53_13550</name>
</gene>
<organism evidence="1 2">
    <name type="scientific">Cryobacterium psychrophilum</name>
    <dbReference type="NCBI Taxonomy" id="41988"/>
    <lineage>
        <taxon>Bacteria</taxon>
        <taxon>Bacillati</taxon>
        <taxon>Actinomycetota</taxon>
        <taxon>Actinomycetes</taxon>
        <taxon>Micrococcales</taxon>
        <taxon>Microbacteriaceae</taxon>
        <taxon>Cryobacterium</taxon>
    </lineage>
</organism>
<dbReference type="AlphaFoldDB" id="A0A4Y8KN00"/>
<accession>A0A4Y8KN00</accession>
<dbReference type="RefSeq" id="WP_134172806.1">
    <property type="nucleotide sequence ID" value="NZ_SODI01000001.1"/>
</dbReference>
<keyword evidence="2" id="KW-1185">Reference proteome</keyword>
<evidence type="ECO:0000313" key="2">
    <source>
        <dbReference type="Proteomes" id="UP000298218"/>
    </source>
</evidence>
<dbReference type="Proteomes" id="UP000298218">
    <property type="component" value="Unassembled WGS sequence"/>
</dbReference>